<name>A0ABX0MXA5_9BURK</name>
<dbReference type="EMBL" id="WHJF01000151">
    <property type="protein sequence ID" value="NHZ66627.1"/>
    <property type="molecule type" value="Genomic_DNA"/>
</dbReference>
<evidence type="ECO:0008006" key="3">
    <source>
        <dbReference type="Google" id="ProtNLM"/>
    </source>
</evidence>
<dbReference type="SUPFAM" id="SSF116960">
    <property type="entry name" value="YfbU-like"/>
    <property type="match status" value="1"/>
</dbReference>
<protein>
    <recommendedName>
        <fullName evidence="3">YfbU family protein</fullName>
    </recommendedName>
</protein>
<dbReference type="InterPro" id="IPR005587">
    <property type="entry name" value="UPF0304_YfbU"/>
</dbReference>
<comment type="caution">
    <text evidence="1">The sequence shown here is derived from an EMBL/GenBank/DDBJ whole genome shotgun (WGS) entry which is preliminary data.</text>
</comment>
<proteinExistence type="predicted"/>
<organism evidence="1 2">
    <name type="scientific">Massilia genomosp. 1</name>
    <dbReference type="NCBI Taxonomy" id="2609280"/>
    <lineage>
        <taxon>Bacteria</taxon>
        <taxon>Pseudomonadati</taxon>
        <taxon>Pseudomonadota</taxon>
        <taxon>Betaproteobacteria</taxon>
        <taxon>Burkholderiales</taxon>
        <taxon>Oxalobacteraceae</taxon>
        <taxon>Telluria group</taxon>
        <taxon>Massilia</taxon>
    </lineage>
</organism>
<accession>A0ABX0MXA5</accession>
<dbReference type="Proteomes" id="UP000610594">
    <property type="component" value="Unassembled WGS sequence"/>
</dbReference>
<dbReference type="InterPro" id="IPR023146">
    <property type="entry name" value="YfbU_alpha-helical_sf"/>
</dbReference>
<sequence>MNLSASEKLILTMLCDITEKLGIDENTDGIDPKFIKAALYNDNLWGIKWRYQGFSDGEPNPPKVSDVTNYLDMWSFIEEAHEKLDENGRAELVSSAAPFGNNPQFPGFDGNNECDYSSIASFMVDHLDRFTRFKGRINNSHMPTIDGYDRMYKVFEPIRKTLDMRSLSTSELAAILNARRHPEA</sequence>
<gene>
    <name evidence="1" type="ORF">F1735_30780</name>
</gene>
<dbReference type="RefSeq" id="WP_167240500.1">
    <property type="nucleotide sequence ID" value="NZ_WHJF01000151.1"/>
</dbReference>
<keyword evidence="2" id="KW-1185">Reference proteome</keyword>
<evidence type="ECO:0000313" key="2">
    <source>
        <dbReference type="Proteomes" id="UP000610594"/>
    </source>
</evidence>
<dbReference type="Pfam" id="PF03887">
    <property type="entry name" value="YfbU"/>
    <property type="match status" value="1"/>
</dbReference>
<dbReference type="Gene3D" id="1.10.3190.10">
    <property type="entry name" value="yfbu gene product, domain 2"/>
    <property type="match status" value="1"/>
</dbReference>
<reference evidence="1 2" key="1">
    <citation type="submission" date="2019-10" db="EMBL/GenBank/DDBJ databases">
        <title>Taxonomy of Antarctic Massilia spp.: description of Massilia rubra sp. nov., Massilia aquatica sp. nov., Massilia mucilaginosa sp. nov., Massilia frigida sp. nov. isolated from streams, lakes and regoliths.</title>
        <authorList>
            <person name="Holochova P."/>
            <person name="Sedlacek I."/>
            <person name="Kralova S."/>
            <person name="Maslanova I."/>
            <person name="Busse H.-J."/>
            <person name="Stankova E."/>
            <person name="Vrbovska V."/>
            <person name="Kovarovic V."/>
            <person name="Bartak M."/>
            <person name="Svec P."/>
            <person name="Pantucek R."/>
        </authorList>
    </citation>
    <scope>NUCLEOTIDE SEQUENCE [LARGE SCALE GENOMIC DNA]</scope>
    <source>
        <strain evidence="1 2">CCM 8694</strain>
    </source>
</reference>
<evidence type="ECO:0000313" key="1">
    <source>
        <dbReference type="EMBL" id="NHZ66627.1"/>
    </source>
</evidence>